<feature type="compositionally biased region" description="Basic and acidic residues" evidence="1">
    <location>
        <begin position="447"/>
        <end position="456"/>
    </location>
</feature>
<feature type="compositionally biased region" description="Basic residues" evidence="1">
    <location>
        <begin position="1222"/>
        <end position="1234"/>
    </location>
</feature>
<feature type="region of interest" description="Disordered" evidence="1">
    <location>
        <begin position="964"/>
        <end position="999"/>
    </location>
</feature>
<protein>
    <submittedName>
        <fullName evidence="2">Uncharacterized protein</fullName>
    </submittedName>
</protein>
<feature type="compositionally biased region" description="Low complexity" evidence="1">
    <location>
        <begin position="1011"/>
        <end position="1023"/>
    </location>
</feature>
<feature type="compositionally biased region" description="Basic and acidic residues" evidence="1">
    <location>
        <begin position="374"/>
        <end position="383"/>
    </location>
</feature>
<organism evidence="2 3">
    <name type="scientific">Somion occarium</name>
    <dbReference type="NCBI Taxonomy" id="3059160"/>
    <lineage>
        <taxon>Eukaryota</taxon>
        <taxon>Fungi</taxon>
        <taxon>Dikarya</taxon>
        <taxon>Basidiomycota</taxon>
        <taxon>Agaricomycotina</taxon>
        <taxon>Agaricomycetes</taxon>
        <taxon>Polyporales</taxon>
        <taxon>Cerrenaceae</taxon>
        <taxon>Somion</taxon>
    </lineage>
</organism>
<gene>
    <name evidence="2" type="ORF">GFSPODELE1_LOCUS4822</name>
</gene>
<feature type="compositionally biased region" description="Low complexity" evidence="1">
    <location>
        <begin position="1170"/>
        <end position="1188"/>
    </location>
</feature>
<proteinExistence type="predicted"/>
<evidence type="ECO:0000313" key="2">
    <source>
        <dbReference type="EMBL" id="CAL1704030.1"/>
    </source>
</evidence>
<feature type="region of interest" description="Disordered" evidence="1">
    <location>
        <begin position="1011"/>
        <end position="1234"/>
    </location>
</feature>
<feature type="compositionally biased region" description="Basic and acidic residues" evidence="1">
    <location>
        <begin position="410"/>
        <end position="430"/>
    </location>
</feature>
<feature type="compositionally biased region" description="Pro residues" evidence="1">
    <location>
        <begin position="814"/>
        <end position="823"/>
    </location>
</feature>
<feature type="region of interest" description="Disordered" evidence="1">
    <location>
        <begin position="740"/>
        <end position="764"/>
    </location>
</feature>
<sequence>MSFSTHRSPNQRNRTGRNPRLQRSTSVLGRLKSLIFNPFGGWTGSDVENEQGKRLRNQDIGFVSDHERDAERRAKRKRFHSPELEDDQLHEQRARPTTNGFLDPSHEMFDRPSANKGVARASSLAIPPSVPKHPQERHGRYSLSPQPTASLRAVKPHIEPEHAEGTVDAARVPLPLSRDASMNGISGAPTRDSKSPSRAHFRMRTSLTPQPSGQSFGPSRRERERSEPPPLASLASNPVFVKAPQLPTVTEEPARSSTVPLGALPRKVCLECTDSDYATSTLIMQSVQPGRQRSVLALGRQPSDIDMAPRKFLAFSRVRLCNNFSIAERPMSAAEKALRQLDMYKTPLLPSRMRGSPTIPDAFKPKPVHPMSLMHDDRDDKPRLGTSEKQSAKRRSARGKPYSGSSSAKKLLERRRQEEQEQKAKEREEAIVTDAEEEEAMKTAKAKPSEELREERVLQRRGFTVAAGGRERSSLRVGRTKTNRAAERPVSAKPKRGFSAVYDEEELEETLLEEEETPKLPPMFQPPPDFSFANVSSPVQVTCQYTKSQLQAAPINHDATKAKEPPIAALPFALSKPQAPVITAPTPPVSAKPPSPPAEAPVKEPSVPVTTAAAAAPVSAPAPSTPLFAAVPSVALVPPSPPPAPTPAKPTETQVGIPVSGTGTSIPNFFANSALLHKAPAPISAPFTLLTGPTEVTTPQTSLFGKQPAGLAAAAPIQEKVEPAMKEKVTLPSMFGAAPTTFGPPAPPAAAAPTPTTTRAEPTPAVPFSFGAPKPAEAAAPAVPSTFSFGAPPKAPEPTTKPALPFSFGAPAKPAEPPSAPSPLPFTFGAPKADVTVKEPEAKPAAGPSPMFGTAPVTSAFGAPAASAPAAPATTEPPKPTFAFGQPEAPKPLFGTGAPAFSFGQPSAPAAAPSKAPFTFGPPTAATTETKPAFVFGGTPSPAPPSAGVFGAPTAATTGAAAATKPFTFGPTTPARPVTPPQKDNEMSMDESPTRGNAMELNGNEQLKAPSAFSFAPSPTSPFGQPPPSAAGPAPFMFGGTPAHPFGAKPAEQKQAEKPATAFGSFGQAAASPFSFGPKPSESARPATSSGAFSFTQPPPINTSPFAFAAPSTSTSAFGAPSPTSAFGFGTTTPTSTTAPSHPFTFGSQPASPATAHAGLPQTPAGGSAFTFGGPPSATTTAAPASPFGAPPALPSAPTTPLFTVGSAPPATPTAPGPTGRILKKLPSRRGGKR</sequence>
<feature type="compositionally biased region" description="Polar residues" evidence="1">
    <location>
        <begin position="1086"/>
        <end position="1096"/>
    </location>
</feature>
<evidence type="ECO:0000313" key="3">
    <source>
        <dbReference type="Proteomes" id="UP001497453"/>
    </source>
</evidence>
<dbReference type="Proteomes" id="UP001497453">
    <property type="component" value="Chromosome 3"/>
</dbReference>
<feature type="compositionally biased region" description="Low complexity" evidence="1">
    <location>
        <begin position="1031"/>
        <end position="1043"/>
    </location>
</feature>
<dbReference type="EMBL" id="OZ037946">
    <property type="protein sequence ID" value="CAL1704030.1"/>
    <property type="molecule type" value="Genomic_DNA"/>
</dbReference>
<feature type="compositionally biased region" description="Polar residues" evidence="1">
    <location>
        <begin position="205"/>
        <end position="217"/>
    </location>
</feature>
<feature type="region of interest" description="Disordered" evidence="1">
    <location>
        <begin position="1"/>
        <end position="24"/>
    </location>
</feature>
<feature type="compositionally biased region" description="Acidic residues" evidence="1">
    <location>
        <begin position="502"/>
        <end position="516"/>
    </location>
</feature>
<name>A0ABP1D836_9APHY</name>
<feature type="compositionally biased region" description="Low complexity" evidence="1">
    <location>
        <begin position="1196"/>
        <end position="1209"/>
    </location>
</feature>
<feature type="compositionally biased region" description="Low complexity" evidence="1">
    <location>
        <begin position="964"/>
        <end position="975"/>
    </location>
</feature>
<keyword evidence="3" id="KW-1185">Reference proteome</keyword>
<feature type="compositionally biased region" description="Low complexity" evidence="1">
    <location>
        <begin position="751"/>
        <end position="763"/>
    </location>
</feature>
<feature type="region of interest" description="Disordered" evidence="1">
    <location>
        <begin position="42"/>
        <end position="148"/>
    </location>
</feature>
<reference evidence="3" key="1">
    <citation type="submission" date="2024-04" db="EMBL/GenBank/DDBJ databases">
        <authorList>
            <person name="Shaw F."/>
            <person name="Minotto A."/>
        </authorList>
    </citation>
    <scope>NUCLEOTIDE SEQUENCE [LARGE SCALE GENOMIC DNA]</scope>
</reference>
<feature type="compositionally biased region" description="Polar residues" evidence="1">
    <location>
        <begin position="1"/>
        <end position="13"/>
    </location>
</feature>
<feature type="region of interest" description="Disordered" evidence="1">
    <location>
        <begin position="579"/>
        <end position="606"/>
    </location>
</feature>
<accession>A0ABP1D836</accession>
<feature type="compositionally biased region" description="Low complexity" evidence="1">
    <location>
        <begin position="797"/>
        <end position="813"/>
    </location>
</feature>
<feature type="region of interest" description="Disordered" evidence="1">
    <location>
        <begin position="349"/>
        <end position="456"/>
    </location>
</feature>
<feature type="region of interest" description="Disordered" evidence="1">
    <location>
        <begin position="469"/>
        <end position="532"/>
    </location>
</feature>
<feature type="compositionally biased region" description="Pro residues" evidence="1">
    <location>
        <begin position="519"/>
        <end position="529"/>
    </location>
</feature>
<feature type="compositionally biased region" description="Pro residues" evidence="1">
    <location>
        <begin position="585"/>
        <end position="599"/>
    </location>
</feature>
<feature type="region of interest" description="Disordered" evidence="1">
    <location>
        <begin position="783"/>
        <end position="823"/>
    </location>
</feature>
<evidence type="ECO:0000256" key="1">
    <source>
        <dbReference type="SAM" id="MobiDB-lite"/>
    </source>
</evidence>
<feature type="compositionally biased region" description="Low complexity" evidence="1">
    <location>
        <begin position="1103"/>
        <end position="1146"/>
    </location>
</feature>
<feature type="compositionally biased region" description="Basic and acidic residues" evidence="1">
    <location>
        <begin position="80"/>
        <end position="94"/>
    </location>
</feature>
<feature type="region of interest" description="Disordered" evidence="1">
    <location>
        <begin position="177"/>
        <end position="235"/>
    </location>
</feature>